<accession>A0A6G1KU69</accession>
<dbReference type="AlphaFoldDB" id="A0A6G1KU69"/>
<keyword evidence="4" id="KW-1185">Reference proteome</keyword>
<dbReference type="Pfam" id="PF00106">
    <property type="entry name" value="adh_short"/>
    <property type="match status" value="1"/>
</dbReference>
<dbReference type="OrthoDB" id="191139at2759"/>
<sequence length="273" mass="29753">MSSFNPLQALPDLSDKVILVTGGTAGLGQEVICQLAAHGTPRILFTGRNARSAEETIERAKSVGGAQISFVACDMTELKSSAEAGERIARDTDRLDWVFCNAGIMAAPPALSKDGWEIQFAVNHLGHAMLLRKLMPTLERTAKTGADVRVVFTTSLGFKFARTIAFDTLSTKQEALILGAFRRYGQSKLANILYPAELAQRYPEITFLSIHPGVIKTGIITGLSGFNRYFTELTTYGSQVTVEEGVRNQLWAASAEKSKIANGEYYEPVDKDL</sequence>
<dbReference type="Gene3D" id="3.40.50.720">
    <property type="entry name" value="NAD(P)-binding Rossmann-like Domain"/>
    <property type="match status" value="1"/>
</dbReference>
<dbReference type="PANTHER" id="PTHR24320:SF154">
    <property type="entry name" value="OXIDOREDUCTASE, SHORT-CHAIN DEHYDROGENASE_REDUCTASE FAMILY (AFU_ORTHOLOGUE AFUA_2G04560)"/>
    <property type="match status" value="1"/>
</dbReference>
<dbReference type="SUPFAM" id="SSF51735">
    <property type="entry name" value="NAD(P)-binding Rossmann-fold domains"/>
    <property type="match status" value="1"/>
</dbReference>
<dbReference type="PRINTS" id="PR00081">
    <property type="entry name" value="GDHRDH"/>
</dbReference>
<protein>
    <submittedName>
        <fullName evidence="3">NAD(P)-binding protein</fullName>
    </submittedName>
</protein>
<evidence type="ECO:0000256" key="1">
    <source>
        <dbReference type="ARBA" id="ARBA00006484"/>
    </source>
</evidence>
<dbReference type="GO" id="GO:0016491">
    <property type="term" value="F:oxidoreductase activity"/>
    <property type="evidence" value="ECO:0007669"/>
    <property type="project" value="UniProtKB-KW"/>
</dbReference>
<dbReference type="PANTHER" id="PTHR24320">
    <property type="entry name" value="RETINOL DEHYDROGENASE"/>
    <property type="match status" value="1"/>
</dbReference>
<name>A0A6G1KU69_9PEZI</name>
<dbReference type="InterPro" id="IPR002347">
    <property type="entry name" value="SDR_fam"/>
</dbReference>
<gene>
    <name evidence="3" type="ORF">EJ03DRAFT_339992</name>
</gene>
<dbReference type="EMBL" id="ML995937">
    <property type="protein sequence ID" value="KAF2764137.1"/>
    <property type="molecule type" value="Genomic_DNA"/>
</dbReference>
<comment type="similarity">
    <text evidence="1">Belongs to the short-chain dehydrogenases/reductases (SDR) family.</text>
</comment>
<keyword evidence="2" id="KW-0560">Oxidoreductase</keyword>
<evidence type="ECO:0000313" key="3">
    <source>
        <dbReference type="EMBL" id="KAF2764137.1"/>
    </source>
</evidence>
<dbReference type="Proteomes" id="UP000799436">
    <property type="component" value="Unassembled WGS sequence"/>
</dbReference>
<dbReference type="InterPro" id="IPR036291">
    <property type="entry name" value="NAD(P)-bd_dom_sf"/>
</dbReference>
<evidence type="ECO:0000313" key="4">
    <source>
        <dbReference type="Proteomes" id="UP000799436"/>
    </source>
</evidence>
<organism evidence="3 4">
    <name type="scientific">Teratosphaeria nubilosa</name>
    <dbReference type="NCBI Taxonomy" id="161662"/>
    <lineage>
        <taxon>Eukaryota</taxon>
        <taxon>Fungi</taxon>
        <taxon>Dikarya</taxon>
        <taxon>Ascomycota</taxon>
        <taxon>Pezizomycotina</taxon>
        <taxon>Dothideomycetes</taxon>
        <taxon>Dothideomycetidae</taxon>
        <taxon>Mycosphaerellales</taxon>
        <taxon>Teratosphaeriaceae</taxon>
        <taxon>Teratosphaeria</taxon>
    </lineage>
</organism>
<proteinExistence type="inferred from homology"/>
<evidence type="ECO:0000256" key="2">
    <source>
        <dbReference type="ARBA" id="ARBA00023002"/>
    </source>
</evidence>
<reference evidence="3" key="1">
    <citation type="journal article" date="2020" name="Stud. Mycol.">
        <title>101 Dothideomycetes genomes: a test case for predicting lifestyles and emergence of pathogens.</title>
        <authorList>
            <person name="Haridas S."/>
            <person name="Albert R."/>
            <person name="Binder M."/>
            <person name="Bloem J."/>
            <person name="Labutti K."/>
            <person name="Salamov A."/>
            <person name="Andreopoulos B."/>
            <person name="Baker S."/>
            <person name="Barry K."/>
            <person name="Bills G."/>
            <person name="Bluhm B."/>
            <person name="Cannon C."/>
            <person name="Castanera R."/>
            <person name="Culley D."/>
            <person name="Daum C."/>
            <person name="Ezra D."/>
            <person name="Gonzalez J."/>
            <person name="Henrissat B."/>
            <person name="Kuo A."/>
            <person name="Liang C."/>
            <person name="Lipzen A."/>
            <person name="Lutzoni F."/>
            <person name="Magnuson J."/>
            <person name="Mondo S."/>
            <person name="Nolan M."/>
            <person name="Ohm R."/>
            <person name="Pangilinan J."/>
            <person name="Park H.-J."/>
            <person name="Ramirez L."/>
            <person name="Alfaro M."/>
            <person name="Sun H."/>
            <person name="Tritt A."/>
            <person name="Yoshinaga Y."/>
            <person name="Zwiers L.-H."/>
            <person name="Turgeon B."/>
            <person name="Goodwin S."/>
            <person name="Spatafora J."/>
            <person name="Crous P."/>
            <person name="Grigoriev I."/>
        </authorList>
    </citation>
    <scope>NUCLEOTIDE SEQUENCE</scope>
    <source>
        <strain evidence="3">CBS 116005</strain>
    </source>
</reference>